<proteinExistence type="predicted"/>
<dbReference type="GeneID" id="20228735"/>
<dbReference type="AlphaFoldDB" id="F0YJY7"/>
<reference evidence="1 2" key="1">
    <citation type="journal article" date="2011" name="Proc. Natl. Acad. Sci. U.S.A.">
        <title>Niche of harmful alga Aureococcus anophagefferens revealed through ecogenomics.</title>
        <authorList>
            <person name="Gobler C.J."/>
            <person name="Berry D.L."/>
            <person name="Dyhrman S.T."/>
            <person name="Wilhelm S.W."/>
            <person name="Salamov A."/>
            <person name="Lobanov A.V."/>
            <person name="Zhang Y."/>
            <person name="Collier J.L."/>
            <person name="Wurch L.L."/>
            <person name="Kustka A.B."/>
            <person name="Dill B.D."/>
            <person name="Shah M."/>
            <person name="VerBerkmoes N.C."/>
            <person name="Kuo A."/>
            <person name="Terry A."/>
            <person name="Pangilinan J."/>
            <person name="Lindquist E.A."/>
            <person name="Lucas S."/>
            <person name="Paulsen I.T."/>
            <person name="Hattenrath-Lehmann T.K."/>
            <person name="Talmage S.C."/>
            <person name="Walker E.A."/>
            <person name="Koch F."/>
            <person name="Burson A.M."/>
            <person name="Marcoval M.A."/>
            <person name="Tang Y.Z."/>
            <person name="Lecleir G.R."/>
            <person name="Coyne K.J."/>
            <person name="Berg G.M."/>
            <person name="Bertrand E.M."/>
            <person name="Saito M.A."/>
            <person name="Gladyshev V.N."/>
            <person name="Grigoriev I.V."/>
        </authorList>
    </citation>
    <scope>NUCLEOTIDE SEQUENCE [LARGE SCALE GENOMIC DNA]</scope>
    <source>
        <strain evidence="2">CCMP 1984</strain>
    </source>
</reference>
<name>F0YJY7_AURAN</name>
<keyword evidence="2" id="KW-1185">Reference proteome</keyword>
<sequence>MPAERPEQWRAVAKIVAASLLFAVALARAVAFRPAEPRDLGLAVAPRPVGGLARGPRPPDDFRAYFSEAEILDAATTACVAHNGTWFARRERGILALKDDRQGDYCEVQGPFRGYKHCPVPCQRAAADDRGRHCLAGGGTKTCKAAADPRHLPKPPGPGSYDVEVFIRTYRRDLLGGVLLYTLESVARYGGTVVRGASLCYPAEDDALFAALPAKFPTLAIRLSPVDAEPGRPLFHDYVHADLHTSAPYVMHLDGDMLLYHELSAGELFDAEASRPFFRVAPWADFPDRVREANKPAMDWLGVDALEYTLLGRMVYPREIYAWMRARIRKVHKPLSLAKALRRRGPMDNYSPFGALLLYVHPDAVTVVRHHLRNPYLQIDGRKMTGEWVNVVAVVAEAARAKKEAVVEGEPTIVALAKAMPASHAAAFIAGCVFTLICVGCMNMKLLDSDPYCFGDGAPPASPRVEARKMGECEANSVHLSKREKFLAEQGKKA</sequence>
<dbReference type="EMBL" id="GL833149">
    <property type="protein sequence ID" value="EGB04612.1"/>
    <property type="molecule type" value="Genomic_DNA"/>
</dbReference>
<evidence type="ECO:0000313" key="1">
    <source>
        <dbReference type="EMBL" id="EGB04612.1"/>
    </source>
</evidence>
<organism evidence="2">
    <name type="scientific">Aureococcus anophagefferens</name>
    <name type="common">Harmful bloom alga</name>
    <dbReference type="NCBI Taxonomy" id="44056"/>
    <lineage>
        <taxon>Eukaryota</taxon>
        <taxon>Sar</taxon>
        <taxon>Stramenopiles</taxon>
        <taxon>Ochrophyta</taxon>
        <taxon>Pelagophyceae</taxon>
        <taxon>Pelagomonadales</taxon>
        <taxon>Pelagomonadaceae</taxon>
        <taxon>Aureococcus</taxon>
    </lineage>
</organism>
<protein>
    <submittedName>
        <fullName evidence="1">Uncharacterized protein</fullName>
    </submittedName>
</protein>
<dbReference type="KEGG" id="aaf:AURANDRAFT_72491"/>
<dbReference type="RefSeq" id="XP_009040718.1">
    <property type="nucleotide sequence ID" value="XM_009042470.1"/>
</dbReference>
<evidence type="ECO:0000313" key="2">
    <source>
        <dbReference type="Proteomes" id="UP000002729"/>
    </source>
</evidence>
<dbReference type="InParanoid" id="F0YJY7"/>
<gene>
    <name evidence="1" type="ORF">AURANDRAFT_72491</name>
</gene>
<accession>F0YJY7</accession>
<dbReference type="Proteomes" id="UP000002729">
    <property type="component" value="Unassembled WGS sequence"/>
</dbReference>